<dbReference type="InterPro" id="IPR036940">
    <property type="entry name" value="PI3/4_kinase_cat_sf"/>
</dbReference>
<dbReference type="SUPFAM" id="SSF48371">
    <property type="entry name" value="ARM repeat"/>
    <property type="match status" value="1"/>
</dbReference>
<evidence type="ECO:0000313" key="4">
    <source>
        <dbReference type="EMBL" id="CAF4876238.1"/>
    </source>
</evidence>
<feature type="domain" description="PI3K/PI4K catalytic" evidence="3">
    <location>
        <begin position="2520"/>
        <end position="2794"/>
    </location>
</feature>
<dbReference type="InterPro" id="IPR011009">
    <property type="entry name" value="Kinase-like_dom_sf"/>
</dbReference>
<dbReference type="InterPro" id="IPR000403">
    <property type="entry name" value="PI3/4_kinase_cat_dom"/>
</dbReference>
<organism evidence="4 5">
    <name type="scientific">Pieris macdunnoughi</name>
    <dbReference type="NCBI Taxonomy" id="345717"/>
    <lineage>
        <taxon>Eukaryota</taxon>
        <taxon>Metazoa</taxon>
        <taxon>Ecdysozoa</taxon>
        <taxon>Arthropoda</taxon>
        <taxon>Hexapoda</taxon>
        <taxon>Insecta</taxon>
        <taxon>Pterygota</taxon>
        <taxon>Neoptera</taxon>
        <taxon>Endopterygota</taxon>
        <taxon>Lepidoptera</taxon>
        <taxon>Glossata</taxon>
        <taxon>Ditrysia</taxon>
        <taxon>Papilionoidea</taxon>
        <taxon>Pieridae</taxon>
        <taxon>Pierinae</taxon>
        <taxon>Pieris</taxon>
    </lineage>
</organism>
<comment type="caution">
    <text evidence="4">The sequence shown here is derived from an EMBL/GenBank/DDBJ whole genome shotgun (WGS) entry which is preliminary data.</text>
</comment>
<dbReference type="Gene3D" id="1.10.1070.11">
    <property type="entry name" value="Phosphatidylinositol 3-/4-kinase, catalytic domain"/>
    <property type="match status" value="1"/>
</dbReference>
<keyword evidence="2" id="KW-0418">Kinase</keyword>
<dbReference type="GO" id="GO:0046854">
    <property type="term" value="P:phosphatidylinositol phosphate biosynthetic process"/>
    <property type="evidence" value="ECO:0007669"/>
    <property type="project" value="InterPro"/>
</dbReference>
<reference evidence="4" key="1">
    <citation type="submission" date="2021-02" db="EMBL/GenBank/DDBJ databases">
        <authorList>
            <person name="Steward A R."/>
        </authorList>
    </citation>
    <scope>NUCLEOTIDE SEQUENCE</scope>
</reference>
<dbReference type="InterPro" id="IPR015433">
    <property type="entry name" value="PI3/4_kinase"/>
</dbReference>
<dbReference type="SMART" id="SM00146">
    <property type="entry name" value="PI3Kc"/>
    <property type="match status" value="1"/>
</dbReference>
<dbReference type="SUPFAM" id="SSF56112">
    <property type="entry name" value="Protein kinase-like (PK-like)"/>
    <property type="match status" value="1"/>
</dbReference>
<proteinExistence type="predicted"/>
<dbReference type="Pfam" id="PF00454">
    <property type="entry name" value="PI3_PI4_kinase"/>
    <property type="match status" value="1"/>
</dbReference>
<dbReference type="EMBL" id="CAJOBZ010000025">
    <property type="protein sequence ID" value="CAF4876238.1"/>
    <property type="molecule type" value="Genomic_DNA"/>
</dbReference>
<dbReference type="GO" id="GO:0005737">
    <property type="term" value="C:cytoplasm"/>
    <property type="evidence" value="ECO:0007669"/>
    <property type="project" value="TreeGrafter"/>
</dbReference>
<dbReference type="Proteomes" id="UP000663880">
    <property type="component" value="Unassembled WGS sequence"/>
</dbReference>
<evidence type="ECO:0000256" key="2">
    <source>
        <dbReference type="ARBA" id="ARBA00022777"/>
    </source>
</evidence>
<gene>
    <name evidence="4" type="ORF">PMACD_LOCUS9197</name>
</gene>
<sequence length="2871" mass="319174">MEIWEKLIDAGTSFKDISSFKKTISSARIVLANDLTDFESDWFVSTLLHQPVNLLDTLQKKRGDSVWIESIVDALALLANLLQTHNGLHLYYHQIVQVCSMVSDGACRTPALTCLLHTSHHSAAPANLQHLIAEFECPRVSSRGPLGLLIGSICRSWPQVIEEQGERVWRVFLQVLEDEQLSGTARAAVLEGASGILSACGPELPTADLLGFYNLLRTTVFLHPRCHTVCMRILRCHVSLFSERACEDTTLRMRLWELGVEPAYRALSAIYHQMARNRQLYPTLAAEVLKYAGASQAAARVVALRALYELHTLPDSNVVSPLCYIHVPKLECKLRGDVQNDDVVLIAWCIETGVSGASELVSAWIERNTPLLSSREQQLARAVLASPYFLRKWTIHVIVTESCRSTGRQRSITLCQYLFDVSSENNSENESDRLYAMAEMLDILVEEVLNVVGGHSTDCRKEGDCEPIAGISALVCVALCSGNSGAAVAGARLVGALSRCGVRHPAAIPAALSAALASPLAPSTIELKTLRVEALRDEETQWQCCKVVCSSGIAPPQFLANFTLAAAEIVLSSGRAETTLLCACVRTLAALVRTHRDIIDKILLNEVSKRIAELPARSSANSRIERELRREILLFLGQCPLQASDKLVRHATYDIDLGKRDIASALEAATHTPSLKAEEAQKMADYLSKILRSKGPSDPPISILIWLARSGADLLPFAAIFPQQALPELFQSVERERSAVTRKALAALATAVLKTLPPGDQEMQLRFLLTTFQDSTQEGRLEILLAASQAVRDDSVSLRAAILKALAVNGGLHLTSSPVSCVPPADVISSLLSDCTDLVVEAIDDNCNFGRLLNVLNEIRGSPGLSRRVCSIRDGIVPRKLFALECTAPDAFQFIAWNAEVLMEINSVATIETVCKLIESVKIDDIRAIRNLAECVQRVRLENSDVNKLYEASENWLRKQNLCEVTRELRRYVFKTERWEVVQGVLGMIKATGVKSDVVGEEAVNWAKAVREIYDAGIEGYAPHKPYLMDVLCVALPALNNQDFEELFDDDVNFCKWAVPALVYLIEQKGNDQPLKKSQIVELLPLLCKAPVGIVDRLWADFESNSTFEEKIEAALVIGAGEACLWAERIVLKDTPPLQMLQLLPLLPSDMRRRVASSALAAAGVTGAGGVARAKEGVAVAAVRALLAATPSLELVDIIATLADDETECDWFEAALSQWARNAAANACAAYILTRLHELCWDARTRGVLRVLVPMLRAIDPSLVEDLMSQWSNRLIGAIRVKPRPGGDRRALIRCLHDYVRALTILTIAFERVPRAHHERPDAKLHQELSSQPFQLVREVSTLCVALRQSVRTAYDDNLRELCRVFECTNFKCLSAALFCRQGASSTFRALLDDAVWERLVQTSISLPIVIQSYATPRPVETASVQSRVFLSTLTDDPLLYDLHEGVLQTETSDAEMVGQEGVIWVHECANTLSILLRHSVRALPPDLYLTPIRAALATSRTRPLRWLLAQAVCDVPSLIDTLRDDLLTVVLDTSENGLNAIQLYVLSVVKPVPLDVTRATEVLTALVLTAVGLESRSPRLLIDTLESWSRAHAGLVLPDTCYKEYVADSGRKRWSCMSVMRRVCSSGIRVAGLVGELGTVAVSAANDTRTLRSIGVTLGSALTADADVASDEKAHKAMVAVRKQGGAGAYLTLLAAAASVYPALVNADNARIVTDMATKIIGRDKQKCLRILCAFAKNAKHSDEKIADIFDLVEPTVSLTCDPLIIDLCTAALPYARQAARDRVVTIAAQIATPLASPSLQRAAYLLLFAEITRRVEAEREGRKDVEPPTKRRAGCVHSPILSMWEDMAWREVLSRTVYALDHTDSNIVKGALQALSNALSVDDHYTRLSETVLLCCTFGSRGFDDLLRLFFYGDEEANQIDVLESLLSVARGSEAVTCVLAGSIAKVARGSAAEKERLVTILAENIASGPVILELLHTLVPAGRQMEYGGTESRGLLRELRRRATLTDGDYYTLGKIPTEKCIQTSVESRFSIKDMSKCFGWLCEWDRWGELGERSCRVPQLWTDNDSFRREMESYKGEVGWFRAMWSGLDTDRDASGLYRLLLAADRWPRDPFTLSAVWELEMWKDGEFLQECNWLERRDQVCLAQTAALLMMRSLRLQSEEHSTQQASALHENMIGWCSLVNSIQGAPENLRTTLFEDVIRVCSQLELETIDNGIEELVSAKRGLAVLRNIPLEMADTLEFAQEKWRELSERSKEPLRLMQLILKLQADTDGVNRAFVEEAMTKIKQTLSAKEESETRPILATVAEQLFWLFERTTEVEEKYNILNQMYETIELSGGVRQAGPIVDILLYCMLRLPQEYRPQAVLDKLSNASKDLEEYQREAAHECGVGIAQMENEWAPLLALVRDTQHDLFRMCTLLLRAASSEDGERWREAVRQARLTYPHKFDTLSDGEIAEDAVRTIKMVQKSAQAALDAQGDGVLLPLINLSPALTRSVSESPTLASLLGLPPHLRVYYFEQNVEVFVDSARRPCVLCARLTNGSVRRWLIKAESPRADRAAFAVAHALRRLHPLRAQYVGSYVVRALTSDCSLMEFLEDHKRLDELASNNSALALREAMRKRSATAQHFLDKQRRFTETVAAGTVLTALLGVGDRHPQNLLVSEEGALVHVDWACSPRHDMLAVEPTPVRLTRNMIALATPGLESLILEWSELIREYAPEMIATLRVVYRYLPNSQLFKLEMMEQLVRGQRVSHQLPLQHLKHQQRRCDSLESVLADRFQDFPDKESYSVQEQLEMMQLVRGQRVSHQLPLQHLKHQQRRCASLESVLADLFHDFPDKESYSVQEQVSSLLRMSTEPRILALTRPTWQPNM</sequence>
<evidence type="ECO:0000256" key="1">
    <source>
        <dbReference type="ARBA" id="ARBA00022679"/>
    </source>
</evidence>
<dbReference type="PANTHER" id="PTHR10048">
    <property type="entry name" value="PHOSPHATIDYLINOSITOL KINASE"/>
    <property type="match status" value="1"/>
</dbReference>
<dbReference type="GO" id="GO:0048015">
    <property type="term" value="P:phosphatidylinositol-mediated signaling"/>
    <property type="evidence" value="ECO:0007669"/>
    <property type="project" value="TreeGrafter"/>
</dbReference>
<name>A0A821TJ08_9NEOP</name>
<keyword evidence="5" id="KW-1185">Reference proteome</keyword>
<keyword evidence="1" id="KW-0808">Transferase</keyword>
<dbReference type="GO" id="GO:0016020">
    <property type="term" value="C:membrane"/>
    <property type="evidence" value="ECO:0007669"/>
    <property type="project" value="TreeGrafter"/>
</dbReference>
<evidence type="ECO:0000259" key="3">
    <source>
        <dbReference type="PROSITE" id="PS50290"/>
    </source>
</evidence>
<dbReference type="InterPro" id="IPR016024">
    <property type="entry name" value="ARM-type_fold"/>
</dbReference>
<evidence type="ECO:0000313" key="5">
    <source>
        <dbReference type="Proteomes" id="UP000663880"/>
    </source>
</evidence>
<dbReference type="GO" id="GO:0052742">
    <property type="term" value="F:phosphatidylinositol kinase activity"/>
    <property type="evidence" value="ECO:0007669"/>
    <property type="project" value="TreeGrafter"/>
</dbReference>
<dbReference type="OrthoDB" id="431717at2759"/>
<protein>
    <recommendedName>
        <fullName evidence="3">PI3K/PI4K catalytic domain-containing protein</fullName>
    </recommendedName>
</protein>
<dbReference type="PROSITE" id="PS50290">
    <property type="entry name" value="PI3_4_KINASE_3"/>
    <property type="match status" value="1"/>
</dbReference>
<accession>A0A821TJ08</accession>